<gene>
    <name evidence="2" type="ORF">ARMOST_21511</name>
</gene>
<keyword evidence="1" id="KW-0472">Membrane</keyword>
<keyword evidence="1" id="KW-1133">Transmembrane helix</keyword>
<dbReference type="EMBL" id="FUEG01000050">
    <property type="protein sequence ID" value="SJL17940.1"/>
    <property type="molecule type" value="Genomic_DNA"/>
</dbReference>
<protein>
    <submittedName>
        <fullName evidence="2">Uncharacterized protein</fullName>
    </submittedName>
</protein>
<dbReference type="Proteomes" id="UP000219338">
    <property type="component" value="Unassembled WGS sequence"/>
</dbReference>
<dbReference type="AlphaFoldDB" id="A0A284SAA4"/>
<reference evidence="3" key="1">
    <citation type="journal article" date="2017" name="Nat. Ecol. Evol.">
        <title>Genome expansion and lineage-specific genetic innovations in the forest pathogenic fungi Armillaria.</title>
        <authorList>
            <person name="Sipos G."/>
            <person name="Prasanna A.N."/>
            <person name="Walter M.C."/>
            <person name="O'Connor E."/>
            <person name="Balint B."/>
            <person name="Krizsan K."/>
            <person name="Kiss B."/>
            <person name="Hess J."/>
            <person name="Varga T."/>
            <person name="Slot J."/>
            <person name="Riley R."/>
            <person name="Boka B."/>
            <person name="Rigling D."/>
            <person name="Barry K."/>
            <person name="Lee J."/>
            <person name="Mihaltcheva S."/>
            <person name="LaButti K."/>
            <person name="Lipzen A."/>
            <person name="Waldron R."/>
            <person name="Moloney N.M."/>
            <person name="Sperisen C."/>
            <person name="Kredics L."/>
            <person name="Vagvoelgyi C."/>
            <person name="Patrignani A."/>
            <person name="Fitzpatrick D."/>
            <person name="Nagy I."/>
            <person name="Doyle S."/>
            <person name="Anderson J.B."/>
            <person name="Grigoriev I.V."/>
            <person name="Gueldener U."/>
            <person name="Muensterkoetter M."/>
            <person name="Nagy L.G."/>
        </authorList>
    </citation>
    <scope>NUCLEOTIDE SEQUENCE [LARGE SCALE GENOMIC DNA]</scope>
    <source>
        <strain evidence="3">C18/9</strain>
    </source>
</reference>
<evidence type="ECO:0000256" key="1">
    <source>
        <dbReference type="SAM" id="Phobius"/>
    </source>
</evidence>
<keyword evidence="3" id="KW-1185">Reference proteome</keyword>
<feature type="transmembrane region" description="Helical" evidence="1">
    <location>
        <begin position="20"/>
        <end position="38"/>
    </location>
</feature>
<organism evidence="2 3">
    <name type="scientific">Armillaria ostoyae</name>
    <name type="common">Armillaria root rot fungus</name>
    <dbReference type="NCBI Taxonomy" id="47428"/>
    <lineage>
        <taxon>Eukaryota</taxon>
        <taxon>Fungi</taxon>
        <taxon>Dikarya</taxon>
        <taxon>Basidiomycota</taxon>
        <taxon>Agaricomycotina</taxon>
        <taxon>Agaricomycetes</taxon>
        <taxon>Agaricomycetidae</taxon>
        <taxon>Agaricales</taxon>
        <taxon>Marasmiineae</taxon>
        <taxon>Physalacriaceae</taxon>
        <taxon>Armillaria</taxon>
    </lineage>
</organism>
<name>A0A284SAA4_ARMOS</name>
<accession>A0A284SAA4</accession>
<keyword evidence="1" id="KW-0812">Transmembrane</keyword>
<sequence length="80" mass="8935">MVRKKEGSLYPFFRGNISDYLISGGFLTSLFAFAAGSVSNDDQLRHRLDLQDFPPVSEWQFMPSRGLCALSTSIPLEAPH</sequence>
<proteinExistence type="predicted"/>
<evidence type="ECO:0000313" key="2">
    <source>
        <dbReference type="EMBL" id="SJL17940.1"/>
    </source>
</evidence>
<evidence type="ECO:0000313" key="3">
    <source>
        <dbReference type="Proteomes" id="UP000219338"/>
    </source>
</evidence>